<dbReference type="SUPFAM" id="SSF55797">
    <property type="entry name" value="PR-1-like"/>
    <property type="match status" value="1"/>
</dbReference>
<dbReference type="InParanoid" id="B0W524"/>
<dbReference type="SMART" id="SM00198">
    <property type="entry name" value="SCP"/>
    <property type="match status" value="1"/>
</dbReference>
<evidence type="ECO:0000256" key="3">
    <source>
        <dbReference type="ARBA" id="ARBA00022525"/>
    </source>
</evidence>
<accession>B0W524</accession>
<dbReference type="Pfam" id="PF00188">
    <property type="entry name" value="CAP"/>
    <property type="match status" value="1"/>
</dbReference>
<dbReference type="PANTHER" id="PTHR10334">
    <property type="entry name" value="CYSTEINE-RICH SECRETORY PROTEIN-RELATED"/>
    <property type="match status" value="1"/>
</dbReference>
<dbReference type="STRING" id="7176.B0W524"/>
<dbReference type="EnsemblMetazoa" id="CPIJ001507-RA">
    <property type="protein sequence ID" value="CPIJ001507-PA"/>
    <property type="gene ID" value="CPIJ001507"/>
</dbReference>
<feature type="domain" description="SCP" evidence="6">
    <location>
        <begin position="64"/>
        <end position="223"/>
    </location>
</feature>
<dbReference type="Gene3D" id="3.40.33.10">
    <property type="entry name" value="CAP"/>
    <property type="match status" value="1"/>
</dbReference>
<evidence type="ECO:0000259" key="6">
    <source>
        <dbReference type="SMART" id="SM00198"/>
    </source>
</evidence>
<protein>
    <submittedName>
        <fullName evidence="7">Cysteine-rich secretory protein 3</fullName>
    </submittedName>
</protein>
<gene>
    <name evidence="8" type="primary">6033345</name>
    <name evidence="7" type="ORF">CpipJ_CPIJ001507</name>
</gene>
<dbReference type="GO" id="GO:0005576">
    <property type="term" value="C:extracellular region"/>
    <property type="evidence" value="ECO:0007669"/>
    <property type="project" value="UniProtKB-SubCell"/>
</dbReference>
<evidence type="ECO:0000256" key="5">
    <source>
        <dbReference type="SAM" id="SignalP"/>
    </source>
</evidence>
<name>B0W524_CULQU</name>
<dbReference type="eggNOG" id="KOG3017">
    <property type="taxonomic scope" value="Eukaryota"/>
</dbReference>
<comment type="subcellular location">
    <subcellularLocation>
        <location evidence="1">Secreted</location>
    </subcellularLocation>
</comment>
<evidence type="ECO:0000313" key="8">
    <source>
        <dbReference type="EnsemblMetazoa" id="CPIJ001507-PA"/>
    </source>
</evidence>
<keyword evidence="4 5" id="KW-0732">Signal</keyword>
<dbReference type="InterPro" id="IPR001283">
    <property type="entry name" value="CRISP-related"/>
</dbReference>
<dbReference type="VEuPathDB" id="VectorBase:CQUJHB003903"/>
<organism>
    <name type="scientific">Culex quinquefasciatus</name>
    <name type="common">Southern house mosquito</name>
    <name type="synonym">Culex pungens</name>
    <dbReference type="NCBI Taxonomy" id="7176"/>
    <lineage>
        <taxon>Eukaryota</taxon>
        <taxon>Metazoa</taxon>
        <taxon>Ecdysozoa</taxon>
        <taxon>Arthropoda</taxon>
        <taxon>Hexapoda</taxon>
        <taxon>Insecta</taxon>
        <taxon>Pterygota</taxon>
        <taxon>Neoptera</taxon>
        <taxon>Endopterygota</taxon>
        <taxon>Diptera</taxon>
        <taxon>Nematocera</taxon>
        <taxon>Culicoidea</taxon>
        <taxon>Culicidae</taxon>
        <taxon>Culicinae</taxon>
        <taxon>Culicini</taxon>
        <taxon>Culex</taxon>
        <taxon>Culex</taxon>
    </lineage>
</organism>
<feature type="signal peptide" evidence="5">
    <location>
        <begin position="1"/>
        <end position="21"/>
    </location>
</feature>
<dbReference type="AlphaFoldDB" id="B0W524"/>
<feature type="chain" id="PRO_5011407448" evidence="5">
    <location>
        <begin position="22"/>
        <end position="257"/>
    </location>
</feature>
<dbReference type="HOGENOM" id="CLU_035730_7_0_1"/>
<dbReference type="KEGG" id="cqu:CpipJ_CPIJ001507"/>
<dbReference type="VEuPathDB" id="VectorBase:CPIJ001507"/>
<keyword evidence="9" id="KW-1185">Reference proteome</keyword>
<reference evidence="8" key="2">
    <citation type="submission" date="2021-02" db="UniProtKB">
        <authorList>
            <consortium name="EnsemblMetazoa"/>
        </authorList>
    </citation>
    <scope>IDENTIFICATION</scope>
    <source>
        <strain evidence="8">JHB</strain>
    </source>
</reference>
<dbReference type="InterPro" id="IPR035940">
    <property type="entry name" value="CAP_sf"/>
</dbReference>
<dbReference type="InterPro" id="IPR014044">
    <property type="entry name" value="CAP_dom"/>
</dbReference>
<keyword evidence="3" id="KW-0964">Secreted</keyword>
<evidence type="ECO:0000256" key="1">
    <source>
        <dbReference type="ARBA" id="ARBA00004613"/>
    </source>
</evidence>
<dbReference type="PIRSF" id="PIRSF038921">
    <property type="entry name" value="P14a"/>
    <property type="match status" value="1"/>
</dbReference>
<dbReference type="CDD" id="cd05380">
    <property type="entry name" value="CAP_euk"/>
    <property type="match status" value="1"/>
</dbReference>
<dbReference type="Proteomes" id="UP000002320">
    <property type="component" value="Unassembled WGS sequence"/>
</dbReference>
<reference evidence="7" key="1">
    <citation type="submission" date="2007-03" db="EMBL/GenBank/DDBJ databases">
        <title>Annotation of Culex pipiens quinquefasciatus.</title>
        <authorList>
            <consortium name="The Broad Institute Genome Sequencing Platform"/>
            <person name="Atkinson P.W."/>
            <person name="Hemingway J."/>
            <person name="Christensen B.M."/>
            <person name="Higgs S."/>
            <person name="Kodira C."/>
            <person name="Hannick L."/>
            <person name="Megy K."/>
            <person name="O'Leary S."/>
            <person name="Pearson M."/>
            <person name="Haas B.J."/>
            <person name="Mauceli E."/>
            <person name="Wortman J.R."/>
            <person name="Lee N.H."/>
            <person name="Guigo R."/>
            <person name="Stanke M."/>
            <person name="Alvarado L."/>
            <person name="Amedeo P."/>
            <person name="Antoine C.H."/>
            <person name="Arensburger P."/>
            <person name="Bidwell S.L."/>
            <person name="Crawford M."/>
            <person name="Camaro F."/>
            <person name="Devon K."/>
            <person name="Engels R."/>
            <person name="Hammond M."/>
            <person name="Howarth C."/>
            <person name="Koehrsen M."/>
            <person name="Lawson D."/>
            <person name="Montgomery P."/>
            <person name="Nene V."/>
            <person name="Nusbaum C."/>
            <person name="Puiu D."/>
            <person name="Romero-Severson J."/>
            <person name="Severson D.W."/>
            <person name="Shumway M."/>
            <person name="Sisk P."/>
            <person name="Stolte C."/>
            <person name="Zeng Q."/>
            <person name="Eisenstadt E."/>
            <person name="Fraser-Liggett C."/>
            <person name="Strausberg R."/>
            <person name="Galagan J."/>
            <person name="Birren B."/>
            <person name="Collins F.H."/>
        </authorList>
    </citation>
    <scope>NUCLEOTIDE SEQUENCE [LARGE SCALE GENOMIC DNA]</scope>
    <source>
        <strain evidence="7">JHB</strain>
    </source>
</reference>
<dbReference type="OrthoDB" id="414826at2759"/>
<evidence type="ECO:0000256" key="2">
    <source>
        <dbReference type="ARBA" id="ARBA00009923"/>
    </source>
</evidence>
<evidence type="ECO:0000313" key="7">
    <source>
        <dbReference type="EMBL" id="EDS34590.1"/>
    </source>
</evidence>
<evidence type="ECO:0000256" key="4">
    <source>
        <dbReference type="ARBA" id="ARBA00022729"/>
    </source>
</evidence>
<sequence length="257" mass="28861">MKQFISTVVGVFLLVIAATSAQEDYCDPDLCDPGEPHVGCNNPNEPSRNCPPGDDTKKFVFTDAEKQLLVDLHNEYRNKVAKGELDWLPKAANMVAMSWDDDLAYLAELNSNQCAANHDKCRNTKKYPDSGQNIDTMITNATSVKTEDAIRDLVQGWWDERHEANAKMVKKMYKPSPNVKVLHFTMLTRDIANRVGCGMVQYKKQGWIWINLVCNYSYTNMLKTPIYAQGEPCSQCTSGCDAKFDGLCNTDEPVDLS</sequence>
<evidence type="ECO:0000313" key="9">
    <source>
        <dbReference type="Proteomes" id="UP000002320"/>
    </source>
</evidence>
<dbReference type="InterPro" id="IPR034763">
    <property type="entry name" value="P14a_insect"/>
</dbReference>
<dbReference type="OMA" id="WDSELAN"/>
<proteinExistence type="inferred from homology"/>
<comment type="similarity">
    <text evidence="2">Belongs to the CRISP family.</text>
</comment>
<dbReference type="EMBL" id="DS231840">
    <property type="protein sequence ID" value="EDS34590.1"/>
    <property type="molecule type" value="Genomic_DNA"/>
</dbReference>